<feature type="binding site" evidence="3">
    <location>
        <position position="194"/>
    </location>
    <ligand>
        <name>a divalent metal cation</name>
        <dbReference type="ChEBI" id="CHEBI:60240"/>
    </ligand>
</feature>
<comment type="similarity">
    <text evidence="1">Belongs to the SMP-30/CGR1 family.</text>
</comment>
<name>A0A846N0L4_9PROT</name>
<comment type="cofactor">
    <cofactor evidence="3">
        <name>Zn(2+)</name>
        <dbReference type="ChEBI" id="CHEBI:29105"/>
    </cofactor>
    <text evidence="3">Binds 1 divalent metal cation per subunit.</text>
</comment>
<dbReference type="PANTHER" id="PTHR10907:SF47">
    <property type="entry name" value="REGUCALCIN"/>
    <property type="match status" value="1"/>
</dbReference>
<dbReference type="PANTHER" id="PTHR10907">
    <property type="entry name" value="REGUCALCIN"/>
    <property type="match status" value="1"/>
</dbReference>
<dbReference type="GO" id="GO:0019853">
    <property type="term" value="P:L-ascorbic acid biosynthetic process"/>
    <property type="evidence" value="ECO:0007669"/>
    <property type="project" value="TreeGrafter"/>
</dbReference>
<dbReference type="InterPro" id="IPR005511">
    <property type="entry name" value="SMP-30"/>
</dbReference>
<sequence>MQPQDRVRVANTLGECVLWDGRALWWTDIDSRVLYHLEWSSGRLRQIPTPARLASFGLIAGQREFVAAFDDGFALFDPETGLRGPLLVPEGLSPGLRMNDGRVDRQGRFWSGSMVMDPNGKSVAMLYSMGEAGLRRHADGIAISNGLAFSPEGDRMYFADSRRGMIWQYAVDAESGTLGKRSFFAEAQHGGEPDGACVDEDGCLWIAVWGASAVIRYTPEGRVDRVLEVPVRQPTCVTFGGPDLDLLFVTSASLGLGPCETGAGDVLVYNVGVKGLAESRCNAEAWPNFA</sequence>
<feature type="binding site" evidence="3">
    <location>
        <position position="15"/>
    </location>
    <ligand>
        <name>a divalent metal cation</name>
        <dbReference type="ChEBI" id="CHEBI:60240"/>
    </ligand>
</feature>
<dbReference type="GO" id="GO:0004341">
    <property type="term" value="F:gluconolactonase activity"/>
    <property type="evidence" value="ECO:0007669"/>
    <property type="project" value="TreeGrafter"/>
</dbReference>
<dbReference type="RefSeq" id="WP_167083222.1">
    <property type="nucleotide sequence ID" value="NZ_BAAADC010000001.1"/>
</dbReference>
<feature type="binding site" evidence="3">
    <location>
        <position position="97"/>
    </location>
    <ligand>
        <name>substrate</name>
    </ligand>
</feature>
<evidence type="ECO:0000259" key="4">
    <source>
        <dbReference type="Pfam" id="PF08450"/>
    </source>
</evidence>
<dbReference type="GO" id="GO:0005509">
    <property type="term" value="F:calcium ion binding"/>
    <property type="evidence" value="ECO:0007669"/>
    <property type="project" value="TreeGrafter"/>
</dbReference>
<dbReference type="Proteomes" id="UP000570514">
    <property type="component" value="Unassembled WGS sequence"/>
</dbReference>
<keyword evidence="3" id="KW-0479">Metal-binding</keyword>
<feature type="domain" description="SMP-30/Gluconolactonase/LRE-like region" evidence="4">
    <location>
        <begin position="13"/>
        <end position="253"/>
    </location>
</feature>
<reference evidence="5 6" key="1">
    <citation type="submission" date="2020-03" db="EMBL/GenBank/DDBJ databases">
        <title>Genomic Encyclopedia of Type Strains, Phase IV (KMG-IV): sequencing the most valuable type-strain genomes for metagenomic binning, comparative biology and taxonomic classification.</title>
        <authorList>
            <person name="Goeker M."/>
        </authorList>
    </citation>
    <scope>NUCLEOTIDE SEQUENCE [LARGE SCALE GENOMIC DNA]</scope>
    <source>
        <strain evidence="5 6">DSM 19867</strain>
    </source>
</reference>
<feature type="binding site" evidence="3">
    <location>
        <position position="117"/>
    </location>
    <ligand>
        <name>substrate</name>
    </ligand>
</feature>
<protein>
    <submittedName>
        <fullName evidence="5">Sugar lactone lactonase YvrE</fullName>
    </submittedName>
</protein>
<feature type="binding site" evidence="3">
    <location>
        <position position="99"/>
    </location>
    <ligand>
        <name>substrate</name>
    </ligand>
</feature>
<feature type="binding site" evidence="3">
    <location>
        <position position="145"/>
    </location>
    <ligand>
        <name>a divalent metal cation</name>
        <dbReference type="ChEBI" id="CHEBI:60240"/>
    </ligand>
</feature>
<feature type="active site" description="Proton donor/acceptor" evidence="2">
    <location>
        <position position="194"/>
    </location>
</feature>
<keyword evidence="6" id="KW-1185">Reference proteome</keyword>
<dbReference type="InterPro" id="IPR013658">
    <property type="entry name" value="SGL"/>
</dbReference>
<comment type="caution">
    <text evidence="5">The sequence shown here is derived from an EMBL/GenBank/DDBJ whole genome shotgun (WGS) entry which is preliminary data.</text>
</comment>
<evidence type="ECO:0000256" key="2">
    <source>
        <dbReference type="PIRSR" id="PIRSR605511-1"/>
    </source>
</evidence>
<dbReference type="AlphaFoldDB" id="A0A846N0L4"/>
<dbReference type="Pfam" id="PF08450">
    <property type="entry name" value="SGL"/>
    <property type="match status" value="1"/>
</dbReference>
<dbReference type="Gene3D" id="2.120.10.30">
    <property type="entry name" value="TolB, C-terminal domain"/>
    <property type="match status" value="1"/>
</dbReference>
<evidence type="ECO:0000256" key="1">
    <source>
        <dbReference type="ARBA" id="ARBA00008853"/>
    </source>
</evidence>
<dbReference type="InterPro" id="IPR011042">
    <property type="entry name" value="6-blade_b-propeller_TolB-like"/>
</dbReference>
<accession>A0A846N0L4</accession>
<dbReference type="PRINTS" id="PR01790">
    <property type="entry name" value="SMP30FAMILY"/>
</dbReference>
<organism evidence="5 6">
    <name type="scientific">Rhizomicrobium palustre</name>
    <dbReference type="NCBI Taxonomy" id="189966"/>
    <lineage>
        <taxon>Bacteria</taxon>
        <taxon>Pseudomonadati</taxon>
        <taxon>Pseudomonadota</taxon>
        <taxon>Alphaproteobacteria</taxon>
        <taxon>Micropepsales</taxon>
        <taxon>Micropepsaceae</taxon>
        <taxon>Rhizomicrobium</taxon>
    </lineage>
</organism>
<evidence type="ECO:0000313" key="6">
    <source>
        <dbReference type="Proteomes" id="UP000570514"/>
    </source>
</evidence>
<evidence type="ECO:0000256" key="3">
    <source>
        <dbReference type="PIRSR" id="PIRSR605511-2"/>
    </source>
</evidence>
<keyword evidence="3" id="KW-0862">Zinc</keyword>
<dbReference type="EMBL" id="JAASRM010000001">
    <property type="protein sequence ID" value="NIK89103.1"/>
    <property type="molecule type" value="Genomic_DNA"/>
</dbReference>
<evidence type="ECO:0000313" key="5">
    <source>
        <dbReference type="EMBL" id="NIK89103.1"/>
    </source>
</evidence>
<proteinExistence type="inferred from homology"/>
<dbReference type="SUPFAM" id="SSF63829">
    <property type="entry name" value="Calcium-dependent phosphotriesterase"/>
    <property type="match status" value="1"/>
</dbReference>
<gene>
    <name evidence="5" type="ORF">FHS83_002421</name>
</gene>